<reference evidence="1 2" key="1">
    <citation type="submission" date="2016-08" db="EMBL/GenBank/DDBJ databases">
        <title>Complete genome sequence of Bacillus muralis G25-68, a strain with toxicity to nematodes.</title>
        <authorList>
            <person name="Zheng Z."/>
        </authorList>
    </citation>
    <scope>NUCLEOTIDE SEQUENCE [LARGE SCALE GENOMIC DNA]</scope>
    <source>
        <strain evidence="1 2">G25-68</strain>
    </source>
</reference>
<dbReference type="Proteomes" id="UP000077926">
    <property type="component" value="Chromosome"/>
</dbReference>
<sequence>MFKKLPRIMIVVLSVVMLVGGILPSVGYAQDGSINNEIDSESTKSTVLTLDDSMTVSEQNSMINDYLSDPNVEELIVLDESLLIENNDTENETTPTPRAIINQYKVNNVRGGSDVTGSSGIATAIGEVGILLNIGQTKSVATTVSADFGASNAALSGALGYSVTGSTSITISGQYRVPSKVNGKKVKTCKMTAYPVYKTKLYDVHKMPWNAFSWTKMGTGKAKKAYGVSYKKVYTYK</sequence>
<dbReference type="AlphaFoldDB" id="A0A1B3XMU0"/>
<evidence type="ECO:0000313" key="2">
    <source>
        <dbReference type="Proteomes" id="UP000077926"/>
    </source>
</evidence>
<dbReference type="EMBL" id="CP017080">
    <property type="protein sequence ID" value="AOH54539.1"/>
    <property type="molecule type" value="Genomic_DNA"/>
</dbReference>
<proteinExistence type="predicted"/>
<dbReference type="OrthoDB" id="2852556at2"/>
<name>A0A1B3XMU0_9BACI</name>
<organism evidence="1 2">
    <name type="scientific">Peribacillus muralis</name>
    <dbReference type="NCBI Taxonomy" id="264697"/>
    <lineage>
        <taxon>Bacteria</taxon>
        <taxon>Bacillati</taxon>
        <taxon>Bacillota</taxon>
        <taxon>Bacilli</taxon>
        <taxon>Bacillales</taxon>
        <taxon>Bacillaceae</taxon>
        <taxon>Peribacillus</taxon>
    </lineage>
</organism>
<gene>
    <name evidence="1" type="ORF">ABE28_009275</name>
</gene>
<dbReference type="STRING" id="264697.ABE28_009275"/>
<keyword evidence="2" id="KW-1185">Reference proteome</keyword>
<accession>A0A1B3XMU0</accession>
<evidence type="ECO:0000313" key="1">
    <source>
        <dbReference type="EMBL" id="AOH54539.1"/>
    </source>
</evidence>
<protein>
    <submittedName>
        <fullName evidence="1">Uncharacterized protein</fullName>
    </submittedName>
</protein>
<dbReference type="KEGG" id="bmur:ABE28_009275"/>
<dbReference type="RefSeq" id="WP_064466341.1">
    <property type="nucleotide sequence ID" value="NZ_CP017080.1"/>
</dbReference>